<dbReference type="Gene3D" id="2.40.128.520">
    <property type="match status" value="1"/>
</dbReference>
<evidence type="ECO:0000313" key="4">
    <source>
        <dbReference type="Proteomes" id="UP001165343"/>
    </source>
</evidence>
<feature type="chain" id="PRO_5045408073" evidence="1">
    <location>
        <begin position="23"/>
        <end position="131"/>
    </location>
</feature>
<accession>A0ABT0RFY7</accession>
<dbReference type="Pfam" id="PF09917">
    <property type="entry name" value="DUF2147"/>
    <property type="match status" value="1"/>
</dbReference>
<comment type="caution">
    <text evidence="3">The sequence shown here is derived from an EMBL/GenBank/DDBJ whole genome shotgun (WGS) entry which is preliminary data.</text>
</comment>
<dbReference type="RefSeq" id="WP_249868109.1">
    <property type="nucleotide sequence ID" value="NZ_JAMGBC010000001.1"/>
</dbReference>
<dbReference type="EMBL" id="JAMGBC010000001">
    <property type="protein sequence ID" value="MCL6679195.1"/>
    <property type="molecule type" value="Genomic_DNA"/>
</dbReference>
<protein>
    <submittedName>
        <fullName evidence="3">DUF2147 domain-containing protein</fullName>
    </submittedName>
</protein>
<feature type="domain" description="DUF2147" evidence="2">
    <location>
        <begin position="28"/>
        <end position="129"/>
    </location>
</feature>
<feature type="signal peptide" evidence="1">
    <location>
        <begin position="1"/>
        <end position="22"/>
    </location>
</feature>
<keyword evidence="1" id="KW-0732">Signal</keyword>
<sequence>MKRIFATTVALALVSGSAPAFAKSPIEGRWKNGKMEVVIAPCGRDLCGTVVKASPTQQAKAERGSDTELIGARLIKDIERTGARSYRATVFLADRNIYARGTINQVSNDKLTVRGCVLAVICRSKNWDRVR</sequence>
<dbReference type="PANTHER" id="PTHR36919:SF2">
    <property type="entry name" value="BLL6627 PROTEIN"/>
    <property type="match status" value="1"/>
</dbReference>
<proteinExistence type="predicted"/>
<dbReference type="Proteomes" id="UP001165343">
    <property type="component" value="Unassembled WGS sequence"/>
</dbReference>
<name>A0ABT0RFY7_9SPHN</name>
<gene>
    <name evidence="3" type="ORF">LZ519_07690</name>
</gene>
<keyword evidence="4" id="KW-1185">Reference proteome</keyword>
<reference evidence="3" key="1">
    <citation type="submission" date="2022-05" db="EMBL/GenBank/DDBJ databases">
        <authorList>
            <person name="Jo J.-H."/>
            <person name="Im W.-T."/>
        </authorList>
    </citation>
    <scope>NUCLEOTIDE SEQUENCE</scope>
    <source>
        <strain evidence="3">RG327</strain>
    </source>
</reference>
<dbReference type="PANTHER" id="PTHR36919">
    <property type="entry name" value="BLR1215 PROTEIN"/>
    <property type="match status" value="1"/>
</dbReference>
<organism evidence="3 4">
    <name type="scientific">Sphingomonas anseongensis</name>
    <dbReference type="NCBI Taxonomy" id="2908207"/>
    <lineage>
        <taxon>Bacteria</taxon>
        <taxon>Pseudomonadati</taxon>
        <taxon>Pseudomonadota</taxon>
        <taxon>Alphaproteobacteria</taxon>
        <taxon>Sphingomonadales</taxon>
        <taxon>Sphingomonadaceae</taxon>
        <taxon>Sphingomonas</taxon>
    </lineage>
</organism>
<evidence type="ECO:0000313" key="3">
    <source>
        <dbReference type="EMBL" id="MCL6679195.1"/>
    </source>
</evidence>
<evidence type="ECO:0000259" key="2">
    <source>
        <dbReference type="Pfam" id="PF09917"/>
    </source>
</evidence>
<evidence type="ECO:0000256" key="1">
    <source>
        <dbReference type="SAM" id="SignalP"/>
    </source>
</evidence>
<dbReference type="InterPro" id="IPR019223">
    <property type="entry name" value="DUF2147"/>
</dbReference>